<dbReference type="Proteomes" id="UP001321344">
    <property type="component" value="Unassembled WGS sequence"/>
</dbReference>
<keyword evidence="1" id="KW-0812">Transmembrane</keyword>
<evidence type="ECO:0000313" key="4">
    <source>
        <dbReference type="Proteomes" id="UP001321344"/>
    </source>
</evidence>
<sequence length="141" mass="17018">MFRLIKLYFSFSFRRKWLILVTFFLSLYSYLLFKFRPKWIRFGRINHEELNELPVDPELVKDIRVSIQIVTNKMPVDLLCRHQSHVAKILFNYFKIPYKLYIGFKKEEDNSIKGHAWTEVKGQQITGFCDPKEYVIQAVYS</sequence>
<keyword evidence="1" id="KW-1133">Transmembrane helix</keyword>
<comment type="caution">
    <text evidence="3">The sequence shown here is derived from an EMBL/GenBank/DDBJ whole genome shotgun (WGS) entry which is preliminary data.</text>
</comment>
<dbReference type="RefSeq" id="WP_276344429.1">
    <property type="nucleotide sequence ID" value="NZ_JARJOW010000006.1"/>
</dbReference>
<reference evidence="3 4" key="1">
    <citation type="submission" date="2023-03" db="EMBL/GenBank/DDBJ databases">
        <title>Genome sequencing of Aquirufa.</title>
        <authorList>
            <person name="Pitt A."/>
            <person name="Hahn M.W."/>
        </authorList>
    </citation>
    <scope>NUCLEOTIDE SEQUENCE [LARGE SCALE GENOMIC DNA]</scope>
    <source>
        <strain evidence="3 4">WAEICH-18A</strain>
    </source>
</reference>
<dbReference type="Pfam" id="PF13471">
    <property type="entry name" value="Transglut_core3"/>
    <property type="match status" value="1"/>
</dbReference>
<dbReference type="NCBIfam" id="NF033537">
    <property type="entry name" value="lasso_biosyn_B2"/>
    <property type="match status" value="1"/>
</dbReference>
<keyword evidence="4" id="KW-1185">Reference proteome</keyword>
<feature type="domain" description="Microcin J25-processing protein McjB C-terminal" evidence="2">
    <location>
        <begin position="56"/>
        <end position="134"/>
    </location>
</feature>
<proteinExistence type="predicted"/>
<keyword evidence="1" id="KW-0472">Membrane</keyword>
<dbReference type="EMBL" id="JARJOW010000006">
    <property type="protein sequence ID" value="MDF5691009.1"/>
    <property type="molecule type" value="Genomic_DNA"/>
</dbReference>
<gene>
    <name evidence="3" type="ORF">PQG43_09050</name>
</gene>
<feature type="transmembrane region" description="Helical" evidence="1">
    <location>
        <begin position="17"/>
        <end position="35"/>
    </location>
</feature>
<dbReference type="InterPro" id="IPR053521">
    <property type="entry name" value="McjB-like"/>
</dbReference>
<name>A0ABT6BKW5_9BACT</name>
<protein>
    <submittedName>
        <fullName evidence="3">Lasso peptide biosynthesis B2 protein</fullName>
    </submittedName>
</protein>
<evidence type="ECO:0000259" key="2">
    <source>
        <dbReference type="Pfam" id="PF13471"/>
    </source>
</evidence>
<evidence type="ECO:0000313" key="3">
    <source>
        <dbReference type="EMBL" id="MDF5691009.1"/>
    </source>
</evidence>
<organism evidence="3 4">
    <name type="scientific">Aquirufa aurantiipilula</name>
    <dbReference type="NCBI Taxonomy" id="2696561"/>
    <lineage>
        <taxon>Bacteria</taxon>
        <taxon>Pseudomonadati</taxon>
        <taxon>Bacteroidota</taxon>
        <taxon>Cytophagia</taxon>
        <taxon>Cytophagales</taxon>
        <taxon>Flectobacillaceae</taxon>
        <taxon>Aquirufa</taxon>
    </lineage>
</organism>
<dbReference type="InterPro" id="IPR032708">
    <property type="entry name" value="McjB_C"/>
</dbReference>
<accession>A0ABT6BKW5</accession>
<evidence type="ECO:0000256" key="1">
    <source>
        <dbReference type="SAM" id="Phobius"/>
    </source>
</evidence>